<dbReference type="PANTHER" id="PTHR10366">
    <property type="entry name" value="NAD DEPENDENT EPIMERASE/DEHYDRATASE"/>
    <property type="match status" value="1"/>
</dbReference>
<protein>
    <submittedName>
        <fullName evidence="4">NAD-dependent epimerase/dehydratase family protein</fullName>
    </submittedName>
</protein>
<dbReference type="SUPFAM" id="SSF51735">
    <property type="entry name" value="NAD(P)-binding Rossmann-fold domains"/>
    <property type="match status" value="1"/>
</dbReference>
<evidence type="ECO:0000256" key="2">
    <source>
        <dbReference type="ARBA" id="ARBA00023445"/>
    </source>
</evidence>
<reference evidence="5" key="1">
    <citation type="journal article" date="2019" name="Int. J. Syst. Evol. Microbiol.">
        <title>The Global Catalogue of Microorganisms (GCM) 10K type strain sequencing project: providing services to taxonomists for standard genome sequencing and annotation.</title>
        <authorList>
            <consortium name="The Broad Institute Genomics Platform"/>
            <consortium name="The Broad Institute Genome Sequencing Center for Infectious Disease"/>
            <person name="Wu L."/>
            <person name="Ma J."/>
        </authorList>
    </citation>
    <scope>NUCLEOTIDE SEQUENCE [LARGE SCALE GENOMIC DNA]</scope>
    <source>
        <strain evidence="5">KCTC 19812</strain>
    </source>
</reference>
<dbReference type="PANTHER" id="PTHR10366:SF564">
    <property type="entry name" value="STEROL-4-ALPHA-CARBOXYLATE 3-DEHYDROGENASE, DECARBOXYLATING"/>
    <property type="match status" value="1"/>
</dbReference>
<evidence type="ECO:0000313" key="4">
    <source>
        <dbReference type="EMBL" id="MFD2201754.1"/>
    </source>
</evidence>
<dbReference type="InterPro" id="IPR001509">
    <property type="entry name" value="Epimerase_deHydtase"/>
</dbReference>
<feature type="domain" description="NAD-dependent epimerase/dehydratase" evidence="3">
    <location>
        <begin position="10"/>
        <end position="227"/>
    </location>
</feature>
<dbReference type="InterPro" id="IPR036291">
    <property type="entry name" value="NAD(P)-bd_dom_sf"/>
</dbReference>
<gene>
    <name evidence="4" type="ORF">ACFSKV_09260</name>
</gene>
<proteinExistence type="inferred from homology"/>
<dbReference type="Pfam" id="PF01370">
    <property type="entry name" value="Epimerase"/>
    <property type="match status" value="1"/>
</dbReference>
<evidence type="ECO:0000313" key="5">
    <source>
        <dbReference type="Proteomes" id="UP001597414"/>
    </source>
</evidence>
<dbReference type="Gene3D" id="3.40.50.720">
    <property type="entry name" value="NAD(P)-binding Rossmann-like Domain"/>
    <property type="match status" value="1"/>
</dbReference>
<keyword evidence="1" id="KW-0560">Oxidoreductase</keyword>
<comment type="caution">
    <text evidence="4">The sequence shown here is derived from an EMBL/GenBank/DDBJ whole genome shotgun (WGS) entry which is preliminary data.</text>
</comment>
<dbReference type="EMBL" id="JBHUIV010000014">
    <property type="protein sequence ID" value="MFD2201754.1"/>
    <property type="molecule type" value="Genomic_DNA"/>
</dbReference>
<keyword evidence="5" id="KW-1185">Reference proteome</keyword>
<evidence type="ECO:0000256" key="1">
    <source>
        <dbReference type="ARBA" id="ARBA00023002"/>
    </source>
</evidence>
<accession>A0ABW5B8H4</accession>
<dbReference type="InterPro" id="IPR050425">
    <property type="entry name" value="NAD(P)_dehydrat-like"/>
</dbReference>
<organism evidence="4 5">
    <name type="scientific">Shivajiella indica</name>
    <dbReference type="NCBI Taxonomy" id="872115"/>
    <lineage>
        <taxon>Bacteria</taxon>
        <taxon>Pseudomonadati</taxon>
        <taxon>Bacteroidota</taxon>
        <taxon>Cytophagia</taxon>
        <taxon>Cytophagales</taxon>
        <taxon>Cyclobacteriaceae</taxon>
        <taxon>Shivajiella</taxon>
    </lineage>
</organism>
<dbReference type="RefSeq" id="WP_380801692.1">
    <property type="nucleotide sequence ID" value="NZ_JBHUIV010000014.1"/>
</dbReference>
<evidence type="ECO:0000259" key="3">
    <source>
        <dbReference type="Pfam" id="PF01370"/>
    </source>
</evidence>
<sequence>MDEIKPIKKVFVTGSNGLLGSNLIEELLNLDYHVKGLVRNPATYVGFRHPHLELVKGSLFDDLRNSLKDCSFVIHVAAETSPDLLNYSDYQETNVKGTLNLLHAAIDQKLEKFIFVSTANTIGYADDFNKGEEHQPMKSPYDQSFYALSKLEAEEKILQYSDRIDIIIANPTFMLGSYDTKPSSGRIILMGLNNKIIFYPPGGKNFVNAKDAALGLVRCMELGRNSEKYILAGENLTYKEFFEKLSTMVGRKPIFIKIPKAVLVLFGLFGEILRNFRIKTSLSKANMLIVCINNFYSNDKSKKYLKIRYYPIEKGITEAIDFFKKNKKIKF</sequence>
<name>A0ABW5B8H4_9BACT</name>
<comment type="similarity">
    <text evidence="2">Belongs to the NAD(P)-dependent epimerase/dehydratase family. Dihydroflavonol-4-reductase subfamily.</text>
</comment>
<dbReference type="Proteomes" id="UP001597414">
    <property type="component" value="Unassembled WGS sequence"/>
</dbReference>